<dbReference type="InterPro" id="IPR020103">
    <property type="entry name" value="PsdUridine_synth_cat_dom_sf"/>
</dbReference>
<dbReference type="InterPro" id="IPR050188">
    <property type="entry name" value="RluA_PseudoU_synthase"/>
</dbReference>
<dbReference type="Gene3D" id="3.30.2350.10">
    <property type="entry name" value="Pseudouridine synthase"/>
    <property type="match status" value="1"/>
</dbReference>
<dbReference type="PANTHER" id="PTHR21600:SF44">
    <property type="entry name" value="RIBOSOMAL LARGE SUBUNIT PSEUDOURIDINE SYNTHASE D"/>
    <property type="match status" value="1"/>
</dbReference>
<dbReference type="AlphaFoldDB" id="A0A1W1C4Z1"/>
<dbReference type="CDD" id="cd02869">
    <property type="entry name" value="PseudoU_synth_RluA_like"/>
    <property type="match status" value="1"/>
</dbReference>
<dbReference type="EC" id="4.2.1.70" evidence="4"/>
<dbReference type="InterPro" id="IPR006145">
    <property type="entry name" value="PsdUridine_synth_RsuA/RluA"/>
</dbReference>
<organism evidence="4">
    <name type="scientific">hydrothermal vent metagenome</name>
    <dbReference type="NCBI Taxonomy" id="652676"/>
    <lineage>
        <taxon>unclassified sequences</taxon>
        <taxon>metagenomes</taxon>
        <taxon>ecological metagenomes</taxon>
    </lineage>
</organism>
<dbReference type="Pfam" id="PF00849">
    <property type="entry name" value="PseudoU_synth_2"/>
    <property type="match status" value="1"/>
</dbReference>
<dbReference type="GO" id="GO:0009982">
    <property type="term" value="F:pseudouridine synthase activity"/>
    <property type="evidence" value="ECO:0007669"/>
    <property type="project" value="InterPro"/>
</dbReference>
<sequence length="246" mass="27982">MEKAYKLLAQQESISNKKAKELIDRGLVYVTDKKVKIARAEMPNDTNFRVEQIENVKIIYQDENIVAINKPALLDSYELQDAIDEEETVLIHRLDRDTSGVLILARNKDFLADAIKAFKERKVKKRYVAWVEGVFCEETTIDAPIATHKQGGKAFSEINERRGKPAVTVVKPIEIQGKKSKVEIEIMTGRTHQIRVHLSSIGHPIVGDERYGSVTRSKRILLHAKALSLLGYAFEAKEPKDIQKYK</sequence>
<dbReference type="EMBL" id="FPHE01000102">
    <property type="protein sequence ID" value="SFV60787.1"/>
    <property type="molecule type" value="Genomic_DNA"/>
</dbReference>
<dbReference type="GO" id="GO:0000455">
    <property type="term" value="P:enzyme-directed rRNA pseudouridine synthesis"/>
    <property type="evidence" value="ECO:0007669"/>
    <property type="project" value="TreeGrafter"/>
</dbReference>
<feature type="domain" description="Pseudouridine synthase RsuA/RluA-like" evidence="3">
    <location>
        <begin position="84"/>
        <end position="200"/>
    </location>
</feature>
<proteinExistence type="inferred from homology"/>
<dbReference type="PROSITE" id="PS01129">
    <property type="entry name" value="PSI_RLU"/>
    <property type="match status" value="1"/>
</dbReference>
<reference evidence="4" key="1">
    <citation type="submission" date="2016-10" db="EMBL/GenBank/DDBJ databases">
        <authorList>
            <person name="de Groot N.N."/>
        </authorList>
    </citation>
    <scope>NUCLEOTIDE SEQUENCE</scope>
</reference>
<protein>
    <submittedName>
        <fullName evidence="4">FIG000124: Ribosomal large subunit pseudouridine synthase D</fullName>
        <ecNumber evidence="4">4.2.1.70</ecNumber>
    </submittedName>
</protein>
<dbReference type="GO" id="GO:0004730">
    <property type="term" value="F:pseudouridylate synthase activity"/>
    <property type="evidence" value="ECO:0007669"/>
    <property type="project" value="UniProtKB-EC"/>
</dbReference>
<gene>
    <name evidence="4" type="ORF">MNB_SV-12-1916</name>
</gene>
<dbReference type="GO" id="GO:0003723">
    <property type="term" value="F:RNA binding"/>
    <property type="evidence" value="ECO:0007669"/>
    <property type="project" value="InterPro"/>
</dbReference>
<accession>A0A1W1C4Z1</accession>
<evidence type="ECO:0000313" key="4">
    <source>
        <dbReference type="EMBL" id="SFV60787.1"/>
    </source>
</evidence>
<dbReference type="InterPro" id="IPR006224">
    <property type="entry name" value="PsdUridine_synth_RluA-like_CS"/>
</dbReference>
<name>A0A1W1C4Z1_9ZZZZ</name>
<evidence type="ECO:0000259" key="3">
    <source>
        <dbReference type="Pfam" id="PF00849"/>
    </source>
</evidence>
<dbReference type="PANTHER" id="PTHR21600">
    <property type="entry name" value="MITOCHONDRIAL RNA PSEUDOURIDINE SYNTHASE"/>
    <property type="match status" value="1"/>
</dbReference>
<evidence type="ECO:0000256" key="2">
    <source>
        <dbReference type="ARBA" id="ARBA00023235"/>
    </source>
</evidence>
<evidence type="ECO:0000256" key="1">
    <source>
        <dbReference type="ARBA" id="ARBA00010876"/>
    </source>
</evidence>
<keyword evidence="2" id="KW-0413">Isomerase</keyword>
<dbReference type="PROSITE" id="PS50889">
    <property type="entry name" value="S4"/>
    <property type="match status" value="1"/>
</dbReference>
<dbReference type="SUPFAM" id="SSF55120">
    <property type="entry name" value="Pseudouridine synthase"/>
    <property type="match status" value="1"/>
</dbReference>
<comment type="similarity">
    <text evidence="1">Belongs to the pseudouridine synthase RluA family.</text>
</comment>
<keyword evidence="4" id="KW-0456">Lyase</keyword>